<evidence type="ECO:0000313" key="17">
    <source>
        <dbReference type="RefSeq" id="XP_060542670.1"/>
    </source>
</evidence>
<feature type="compositionally biased region" description="Basic and acidic residues" evidence="11">
    <location>
        <begin position="284"/>
        <end position="297"/>
    </location>
</feature>
<evidence type="ECO:0000313" key="13">
    <source>
        <dbReference type="Proteomes" id="UP001652622"/>
    </source>
</evidence>
<evidence type="ECO:0000256" key="6">
    <source>
        <dbReference type="ARBA" id="ARBA00022908"/>
    </source>
</evidence>
<evidence type="ECO:0000313" key="18">
    <source>
        <dbReference type="RefSeq" id="XP_060542671.1"/>
    </source>
</evidence>
<dbReference type="InterPro" id="IPR012337">
    <property type="entry name" value="RNaseH-like_sf"/>
</dbReference>
<name>A0ABM3Z2S1_PANGU</name>
<evidence type="ECO:0000313" key="14">
    <source>
        <dbReference type="RefSeq" id="XP_060542666.1"/>
    </source>
</evidence>
<evidence type="ECO:0000256" key="9">
    <source>
        <dbReference type="ARBA" id="ARBA00023172"/>
    </source>
</evidence>
<keyword evidence="2" id="KW-0479">Metal-binding</keyword>
<feature type="compositionally biased region" description="Basic residues" evidence="11">
    <location>
        <begin position="271"/>
        <end position="283"/>
    </location>
</feature>
<proteinExistence type="predicted"/>
<keyword evidence="4" id="KW-0378">Hydrolase</keyword>
<feature type="compositionally biased region" description="Basic residues" evidence="11">
    <location>
        <begin position="312"/>
        <end position="322"/>
    </location>
</feature>
<dbReference type="PANTHER" id="PTHR42648">
    <property type="entry name" value="TRANSPOSASE, PUTATIVE-RELATED"/>
    <property type="match status" value="1"/>
</dbReference>
<dbReference type="InterPro" id="IPR001584">
    <property type="entry name" value="Integrase_cat-core"/>
</dbReference>
<dbReference type="RefSeq" id="XP_060542671.1">
    <property type="nucleotide sequence ID" value="XM_060686688.1"/>
</dbReference>
<dbReference type="Proteomes" id="UP001652622">
    <property type="component" value="Unplaced"/>
</dbReference>
<evidence type="ECO:0000256" key="8">
    <source>
        <dbReference type="ARBA" id="ARBA00022932"/>
    </source>
</evidence>
<keyword evidence="7" id="KW-0695">RNA-directed DNA polymerase</keyword>
<dbReference type="InterPro" id="IPR043502">
    <property type="entry name" value="DNA/RNA_pol_sf"/>
</dbReference>
<evidence type="ECO:0000313" key="15">
    <source>
        <dbReference type="RefSeq" id="XP_060542667.1"/>
    </source>
</evidence>
<dbReference type="RefSeq" id="XP_060542667.1">
    <property type="nucleotide sequence ID" value="XM_060686684.1"/>
</dbReference>
<evidence type="ECO:0000256" key="7">
    <source>
        <dbReference type="ARBA" id="ARBA00022918"/>
    </source>
</evidence>
<feature type="region of interest" description="Disordered" evidence="11">
    <location>
        <begin position="233"/>
        <end position="326"/>
    </location>
</feature>
<dbReference type="Pfam" id="PF00665">
    <property type="entry name" value="rve"/>
    <property type="match status" value="1"/>
</dbReference>
<keyword evidence="1" id="KW-0540">Nuclease</keyword>
<dbReference type="InterPro" id="IPR013103">
    <property type="entry name" value="RVT_2"/>
</dbReference>
<evidence type="ECO:0000259" key="12">
    <source>
        <dbReference type="PROSITE" id="PS50994"/>
    </source>
</evidence>
<evidence type="ECO:0000256" key="11">
    <source>
        <dbReference type="SAM" id="MobiDB-lite"/>
    </source>
</evidence>
<dbReference type="GeneID" id="117676053"/>
<evidence type="ECO:0000313" key="16">
    <source>
        <dbReference type="RefSeq" id="XP_060542668.1"/>
    </source>
</evidence>
<dbReference type="Pfam" id="PF07727">
    <property type="entry name" value="RVT_2"/>
    <property type="match status" value="1"/>
</dbReference>
<keyword evidence="6" id="KW-0229">DNA integration</keyword>
<keyword evidence="8" id="KW-0239">DNA-directed DNA polymerase</keyword>
<dbReference type="InterPro" id="IPR036397">
    <property type="entry name" value="RNaseH_sf"/>
</dbReference>
<evidence type="ECO:0000256" key="1">
    <source>
        <dbReference type="ARBA" id="ARBA00022722"/>
    </source>
</evidence>
<keyword evidence="10" id="KW-0511">Multifunctional enzyme</keyword>
<keyword evidence="8" id="KW-0548">Nucleotidyltransferase</keyword>
<reference evidence="14 15" key="1">
    <citation type="submission" date="2025-05" db="UniProtKB">
        <authorList>
            <consortium name="RefSeq"/>
        </authorList>
    </citation>
    <scope>IDENTIFICATION</scope>
    <source>
        <tissue evidence="14 15">Blood</tissue>
    </source>
</reference>
<dbReference type="InterPro" id="IPR039537">
    <property type="entry name" value="Retrotran_Ty1/copia-like"/>
</dbReference>
<dbReference type="RefSeq" id="XP_060542666.1">
    <property type="nucleotide sequence ID" value="XM_060686683.1"/>
</dbReference>
<dbReference type="SUPFAM" id="SSF56672">
    <property type="entry name" value="DNA/RNA polymerases"/>
    <property type="match status" value="1"/>
</dbReference>
<evidence type="ECO:0000256" key="2">
    <source>
        <dbReference type="ARBA" id="ARBA00022723"/>
    </source>
</evidence>
<dbReference type="SUPFAM" id="SSF53098">
    <property type="entry name" value="Ribonuclease H-like"/>
    <property type="match status" value="1"/>
</dbReference>
<dbReference type="Pfam" id="PF25597">
    <property type="entry name" value="SH3_retrovirus"/>
    <property type="match status" value="1"/>
</dbReference>
<dbReference type="RefSeq" id="XP_060542668.1">
    <property type="nucleotide sequence ID" value="XM_060686685.1"/>
</dbReference>
<protein>
    <submittedName>
        <fullName evidence="14 15">Uncharacterized protein LOC117676053</fullName>
    </submittedName>
</protein>
<evidence type="ECO:0000256" key="4">
    <source>
        <dbReference type="ARBA" id="ARBA00022801"/>
    </source>
</evidence>
<keyword evidence="8" id="KW-0808">Transferase</keyword>
<dbReference type="PANTHER" id="PTHR42648:SF11">
    <property type="entry name" value="TRANSPOSON TY4-P GAG-POL POLYPROTEIN"/>
    <property type="match status" value="1"/>
</dbReference>
<dbReference type="Gene3D" id="3.30.420.10">
    <property type="entry name" value="Ribonuclease H-like superfamily/Ribonuclease H"/>
    <property type="match status" value="1"/>
</dbReference>
<keyword evidence="5" id="KW-0460">Magnesium</keyword>
<dbReference type="InterPro" id="IPR057670">
    <property type="entry name" value="SH3_retrovirus"/>
</dbReference>
<accession>A0ABM3Z2S1</accession>
<keyword evidence="13" id="KW-1185">Reference proteome</keyword>
<dbReference type="PROSITE" id="PS50994">
    <property type="entry name" value="INTEGRASE"/>
    <property type="match status" value="1"/>
</dbReference>
<keyword evidence="9" id="KW-0233">DNA recombination</keyword>
<evidence type="ECO:0000256" key="5">
    <source>
        <dbReference type="ARBA" id="ARBA00022842"/>
    </source>
</evidence>
<gene>
    <name evidence="14 15 16 17 18" type="primary">LOC117676053</name>
</gene>
<sequence>MDLVGPFAPSVGKRRYFLTIVDDHSRFGFVFPLMSKSETLTKFKEFCNLVQNQHKVRVKKILTDRGTEFNSNQFSSWLRSKGIVHLRTVPYSKFQNGIAEQRSDVLQTMMRCALEDSGLDFAYWVEAVRYANYTLNRVWSSVVQKTPYEVLYGHKPSLAHLHVFGVMADVHVPKEIRRKGDRISVKLRFVGYEQGSKAFRFAYPNGKLMISRSATFHEGANWSKIHANEILTRNPSRSCRRQSEDVSENLSDDRDTSGSGKRGTQTPLKGILKHKMGVARKDRHPASETHSDSHEVDDSSDDSDVSDTPRGRPVRATRGNKPRRYDDFVTSVDQVLATPQRYEDVLALPDHERQKWLAAMDTELDSLKRLDVFMPTRLPKDKRVIGTRWLFKQKPIEGGGFVYKARLVAQGFSQRFPDDYEDTFSPTVRPESMRTALIIATMRGEHVYQFDIQTAYLHAQLDKELYVRILQGVSHREDDVWLLNKSLYGLKQSGKRWYECLTKSLREMGFLPSSADECVFVKEDQGIRETILLYVDDILYICRSENRHKKFSEDLSKSFALKPLGHISKFLGVQFVKTEKGFRLSQEDKIKELLKKCSMVEAKPCDTPMATDFLKNMYTESTEFEDKTLYKSVIGLLLYIARCDCLDATYYHVWWTCKKVKAFWIKIWWVMQNVLKKKDQFSPQLFLLGIVKGFTSGETKLILYMITAARLLIGKYWKNEALPTIEEWTLKMASFAEMAKISAYLKDCLQETYEWKWKKWIDYVQNKYQTRKYQIVFI</sequence>
<evidence type="ECO:0000256" key="10">
    <source>
        <dbReference type="ARBA" id="ARBA00023268"/>
    </source>
</evidence>
<organism evidence="13 15">
    <name type="scientific">Pantherophis guttatus</name>
    <name type="common">Corn snake</name>
    <name type="synonym">Elaphe guttata</name>
    <dbReference type="NCBI Taxonomy" id="94885"/>
    <lineage>
        <taxon>Eukaryota</taxon>
        <taxon>Metazoa</taxon>
        <taxon>Chordata</taxon>
        <taxon>Craniata</taxon>
        <taxon>Vertebrata</taxon>
        <taxon>Euteleostomi</taxon>
        <taxon>Lepidosauria</taxon>
        <taxon>Squamata</taxon>
        <taxon>Bifurcata</taxon>
        <taxon>Unidentata</taxon>
        <taxon>Episquamata</taxon>
        <taxon>Toxicofera</taxon>
        <taxon>Serpentes</taxon>
        <taxon>Colubroidea</taxon>
        <taxon>Colubridae</taxon>
        <taxon>Colubrinae</taxon>
        <taxon>Pantherophis</taxon>
    </lineage>
</organism>
<keyword evidence="3" id="KW-0255">Endonuclease</keyword>
<evidence type="ECO:0000256" key="3">
    <source>
        <dbReference type="ARBA" id="ARBA00022759"/>
    </source>
</evidence>
<feature type="domain" description="Integrase catalytic" evidence="12">
    <location>
        <begin position="1"/>
        <end position="155"/>
    </location>
</feature>
<dbReference type="RefSeq" id="XP_060542670.1">
    <property type="nucleotide sequence ID" value="XM_060686687.1"/>
</dbReference>
<feature type="compositionally biased region" description="Polar residues" evidence="11">
    <location>
        <begin position="257"/>
        <end position="267"/>
    </location>
</feature>